<keyword evidence="5 8" id="KW-0808">Transferase</keyword>
<protein>
    <recommendedName>
        <fullName evidence="8">Histidinol-phosphate aminotransferase</fullName>
        <ecNumber evidence="8">2.6.1.9</ecNumber>
    </recommendedName>
    <alternativeName>
        <fullName evidence="8">Imidazole acetol-phosphate transaminase</fullName>
    </alternativeName>
</protein>
<dbReference type="NCBIfam" id="TIGR01141">
    <property type="entry name" value="hisC"/>
    <property type="match status" value="1"/>
</dbReference>
<evidence type="ECO:0000256" key="8">
    <source>
        <dbReference type="HAMAP-Rule" id="MF_01023"/>
    </source>
</evidence>
<dbReference type="InterPro" id="IPR050106">
    <property type="entry name" value="HistidinolP_aminotransfase"/>
</dbReference>
<dbReference type="PROSITE" id="PS00599">
    <property type="entry name" value="AA_TRANSFER_CLASS_2"/>
    <property type="match status" value="1"/>
</dbReference>
<keyword evidence="8" id="KW-0028">Amino-acid biosynthesis</keyword>
<dbReference type="InterPro" id="IPR001917">
    <property type="entry name" value="Aminotrans_II_pyridoxalP_BS"/>
</dbReference>
<dbReference type="InterPro" id="IPR015421">
    <property type="entry name" value="PyrdxlP-dep_Trfase_major"/>
</dbReference>
<evidence type="ECO:0000256" key="2">
    <source>
        <dbReference type="ARBA" id="ARBA00005011"/>
    </source>
</evidence>
<proteinExistence type="inferred from homology"/>
<dbReference type="InterPro" id="IPR004839">
    <property type="entry name" value="Aminotransferase_I/II_large"/>
</dbReference>
<dbReference type="EMBL" id="QNRX01000001">
    <property type="protein sequence ID" value="RBP69971.1"/>
    <property type="molecule type" value="Genomic_DNA"/>
</dbReference>
<accession>A0A366IF26</accession>
<dbReference type="InterPro" id="IPR015424">
    <property type="entry name" value="PyrdxlP-dep_Trfase"/>
</dbReference>
<keyword evidence="4 8" id="KW-0032">Aminotransferase</keyword>
<dbReference type="SUPFAM" id="SSF53383">
    <property type="entry name" value="PLP-dependent transferases"/>
    <property type="match status" value="1"/>
</dbReference>
<reference evidence="10 11" key="1">
    <citation type="submission" date="2018-06" db="EMBL/GenBank/DDBJ databases">
        <title>Genomic Encyclopedia of Type Strains, Phase IV (KMG-IV): sequencing the most valuable type-strain genomes for metagenomic binning, comparative biology and taxonomic classification.</title>
        <authorList>
            <person name="Goeker M."/>
        </authorList>
    </citation>
    <scope>NUCLEOTIDE SEQUENCE [LARGE SCALE GENOMIC DNA]</scope>
    <source>
        <strain evidence="10 11">DSM 22112</strain>
    </source>
</reference>
<dbReference type="PANTHER" id="PTHR43643:SF3">
    <property type="entry name" value="HISTIDINOL-PHOSPHATE AMINOTRANSFERASE"/>
    <property type="match status" value="1"/>
</dbReference>
<dbReference type="UniPathway" id="UPA00031">
    <property type="reaction ID" value="UER00012"/>
</dbReference>
<dbReference type="GO" id="GO:0000105">
    <property type="term" value="P:L-histidine biosynthetic process"/>
    <property type="evidence" value="ECO:0007669"/>
    <property type="project" value="UniProtKB-UniRule"/>
</dbReference>
<feature type="domain" description="Aminotransferase class I/classII large" evidence="9">
    <location>
        <begin position="25"/>
        <end position="345"/>
    </location>
</feature>
<dbReference type="Gene3D" id="3.40.640.10">
    <property type="entry name" value="Type I PLP-dependent aspartate aminotransferase-like (Major domain)"/>
    <property type="match status" value="1"/>
</dbReference>
<comment type="subunit">
    <text evidence="3 8">Homodimer.</text>
</comment>
<comment type="pathway">
    <text evidence="2 8">Amino-acid biosynthesis; L-histidine biosynthesis; L-histidine from 5-phospho-alpha-D-ribose 1-diphosphate: step 7/9.</text>
</comment>
<feature type="modified residue" description="N6-(pyridoxal phosphate)lysine" evidence="8">
    <location>
        <position position="210"/>
    </location>
</feature>
<gene>
    <name evidence="8" type="primary">hisC</name>
    <name evidence="10" type="ORF">DES36_10114</name>
</gene>
<comment type="catalytic activity">
    <reaction evidence="7 8">
        <text>L-histidinol phosphate + 2-oxoglutarate = 3-(imidazol-4-yl)-2-oxopropyl phosphate + L-glutamate</text>
        <dbReference type="Rhea" id="RHEA:23744"/>
        <dbReference type="ChEBI" id="CHEBI:16810"/>
        <dbReference type="ChEBI" id="CHEBI:29985"/>
        <dbReference type="ChEBI" id="CHEBI:57766"/>
        <dbReference type="ChEBI" id="CHEBI:57980"/>
        <dbReference type="EC" id="2.6.1.9"/>
    </reaction>
</comment>
<sequence>MSKFWSELAKSLEPYTPGEQPKDKKYIKLNTNENPYGPSSKVIEALKDGANDNLKLYPDPNGDELRKTIADYYGLKDEQVFLGNGSDEVLAFSFMAFFNPNEPILFPDITYSFYKVYSNIYNIPYEEVKLNKDFSVPINKLHHSKGGVILPNPNAPTGICLSLKSIEEILQFNKEKIVIIDEAYIDFGGNSAVGFIDQYPNLLVVQTLSKSRSLAGLRVGFALGHKDLISALNYVKNSINSYPLDRLALCGAVQAIKDEEYFQETKNKIIETREKVSQELKSMGFLVIPSLTNFIFMSHTKIHAKELLYSLRERGILVRHFNHARIDNHLRVTIGSEEEMNTFIRILREIVPV</sequence>
<evidence type="ECO:0000256" key="7">
    <source>
        <dbReference type="ARBA" id="ARBA00047481"/>
    </source>
</evidence>
<evidence type="ECO:0000256" key="3">
    <source>
        <dbReference type="ARBA" id="ARBA00011738"/>
    </source>
</evidence>
<comment type="cofactor">
    <cofactor evidence="1 8">
        <name>pyridoxal 5'-phosphate</name>
        <dbReference type="ChEBI" id="CHEBI:597326"/>
    </cofactor>
</comment>
<dbReference type="Gene3D" id="3.90.1150.10">
    <property type="entry name" value="Aspartate Aminotransferase, domain 1"/>
    <property type="match status" value="1"/>
</dbReference>
<dbReference type="CDD" id="cd00609">
    <property type="entry name" value="AAT_like"/>
    <property type="match status" value="1"/>
</dbReference>
<evidence type="ECO:0000313" key="11">
    <source>
        <dbReference type="Proteomes" id="UP000253490"/>
    </source>
</evidence>
<name>A0A366IF26_9FIRM</name>
<organism evidence="10 11">
    <name type="scientific">Alkalibaculum bacchi</name>
    <dbReference type="NCBI Taxonomy" id="645887"/>
    <lineage>
        <taxon>Bacteria</taxon>
        <taxon>Bacillati</taxon>
        <taxon>Bacillota</taxon>
        <taxon>Clostridia</taxon>
        <taxon>Eubacteriales</taxon>
        <taxon>Eubacteriaceae</taxon>
        <taxon>Alkalibaculum</taxon>
    </lineage>
</organism>
<dbReference type="GO" id="GO:0030170">
    <property type="term" value="F:pyridoxal phosphate binding"/>
    <property type="evidence" value="ECO:0007669"/>
    <property type="project" value="InterPro"/>
</dbReference>
<dbReference type="AlphaFoldDB" id="A0A366IF26"/>
<dbReference type="HAMAP" id="MF_01023">
    <property type="entry name" value="HisC_aminotrans_2"/>
    <property type="match status" value="1"/>
</dbReference>
<dbReference type="Pfam" id="PF00155">
    <property type="entry name" value="Aminotran_1_2"/>
    <property type="match status" value="1"/>
</dbReference>
<keyword evidence="6 8" id="KW-0663">Pyridoxal phosphate</keyword>
<evidence type="ECO:0000259" key="9">
    <source>
        <dbReference type="Pfam" id="PF00155"/>
    </source>
</evidence>
<evidence type="ECO:0000256" key="6">
    <source>
        <dbReference type="ARBA" id="ARBA00022898"/>
    </source>
</evidence>
<keyword evidence="11" id="KW-1185">Reference proteome</keyword>
<dbReference type="EC" id="2.6.1.9" evidence="8"/>
<dbReference type="PANTHER" id="PTHR43643">
    <property type="entry name" value="HISTIDINOL-PHOSPHATE AMINOTRANSFERASE 2"/>
    <property type="match status" value="1"/>
</dbReference>
<dbReference type="OrthoDB" id="9813612at2"/>
<comment type="caution">
    <text evidence="10">The sequence shown here is derived from an EMBL/GenBank/DDBJ whole genome shotgun (WGS) entry which is preliminary data.</text>
</comment>
<dbReference type="GO" id="GO:0004400">
    <property type="term" value="F:histidinol-phosphate transaminase activity"/>
    <property type="evidence" value="ECO:0007669"/>
    <property type="project" value="UniProtKB-UniRule"/>
</dbReference>
<evidence type="ECO:0000313" key="10">
    <source>
        <dbReference type="EMBL" id="RBP69971.1"/>
    </source>
</evidence>
<dbReference type="InterPro" id="IPR015422">
    <property type="entry name" value="PyrdxlP-dep_Trfase_small"/>
</dbReference>
<evidence type="ECO:0000256" key="1">
    <source>
        <dbReference type="ARBA" id="ARBA00001933"/>
    </source>
</evidence>
<dbReference type="InterPro" id="IPR005861">
    <property type="entry name" value="HisP_aminotrans"/>
</dbReference>
<dbReference type="Proteomes" id="UP000253490">
    <property type="component" value="Unassembled WGS sequence"/>
</dbReference>
<evidence type="ECO:0000256" key="5">
    <source>
        <dbReference type="ARBA" id="ARBA00022679"/>
    </source>
</evidence>
<keyword evidence="8" id="KW-0368">Histidine biosynthesis</keyword>
<comment type="similarity">
    <text evidence="8">Belongs to the class-II pyridoxal-phosphate-dependent aminotransferase family. Histidinol-phosphate aminotransferase subfamily.</text>
</comment>
<evidence type="ECO:0000256" key="4">
    <source>
        <dbReference type="ARBA" id="ARBA00022576"/>
    </source>
</evidence>
<dbReference type="RefSeq" id="WP_113919185.1">
    <property type="nucleotide sequence ID" value="NZ_QNRX01000001.1"/>
</dbReference>